<comment type="caution">
    <text evidence="3">The sequence shown here is derived from an EMBL/GenBank/DDBJ whole genome shotgun (WGS) entry which is preliminary data.</text>
</comment>
<feature type="domain" description="ABC transporter" evidence="2">
    <location>
        <begin position="2"/>
        <end position="48"/>
    </location>
</feature>
<dbReference type="GO" id="GO:0005524">
    <property type="term" value="F:ATP binding"/>
    <property type="evidence" value="ECO:0007669"/>
    <property type="project" value="UniProtKB-KW"/>
</dbReference>
<dbReference type="SUPFAM" id="SSF52540">
    <property type="entry name" value="P-loop containing nucleoside triphosphate hydrolases"/>
    <property type="match status" value="1"/>
</dbReference>
<name>A0AAW5K5S7_9BACT</name>
<keyword evidence="3" id="KW-0547">Nucleotide-binding</keyword>
<sequence>VHAIADKLGIRDILSKFPYEVSGGQKQRCACARALINEPNLILADEPTGALDSRSSRLLLETMSDINRKMHTTILMVTHDPFSASFCE</sequence>
<evidence type="ECO:0000259" key="2">
    <source>
        <dbReference type="Pfam" id="PF00005"/>
    </source>
</evidence>
<dbReference type="GO" id="GO:0016887">
    <property type="term" value="F:ATP hydrolysis activity"/>
    <property type="evidence" value="ECO:0007669"/>
    <property type="project" value="InterPro"/>
</dbReference>
<gene>
    <name evidence="3" type="ORF">NE630_15270</name>
</gene>
<reference evidence="3 4" key="1">
    <citation type="submission" date="2022-06" db="EMBL/GenBank/DDBJ databases">
        <title>Isolation of gut microbiota from human fecal samples.</title>
        <authorList>
            <person name="Pamer E.G."/>
            <person name="Barat B."/>
            <person name="Waligurski E."/>
            <person name="Medina S."/>
            <person name="Paddock L."/>
            <person name="Mostad J."/>
        </authorList>
    </citation>
    <scope>NUCLEOTIDE SEQUENCE [LARGE SCALE GENOMIC DNA]</scope>
    <source>
        <strain evidence="3 4">DFI.9.90</strain>
    </source>
</reference>
<keyword evidence="3" id="KW-0067">ATP-binding</keyword>
<evidence type="ECO:0000256" key="1">
    <source>
        <dbReference type="ARBA" id="ARBA00005417"/>
    </source>
</evidence>
<keyword evidence="4" id="KW-1185">Reference proteome</keyword>
<dbReference type="Gene3D" id="3.40.50.300">
    <property type="entry name" value="P-loop containing nucleotide triphosphate hydrolases"/>
    <property type="match status" value="1"/>
</dbReference>
<dbReference type="AlphaFoldDB" id="A0AAW5K5S7"/>
<dbReference type="EMBL" id="JANFYT010000125">
    <property type="protein sequence ID" value="MCQ4815787.1"/>
    <property type="molecule type" value="Genomic_DNA"/>
</dbReference>
<dbReference type="PANTHER" id="PTHR42798:SF7">
    <property type="entry name" value="ALPHA-D-RIBOSE 1-METHYLPHOSPHONATE 5-TRIPHOSPHATE SYNTHASE SUBUNIT PHNL"/>
    <property type="match status" value="1"/>
</dbReference>
<evidence type="ECO:0000313" key="3">
    <source>
        <dbReference type="EMBL" id="MCQ4815787.1"/>
    </source>
</evidence>
<dbReference type="Pfam" id="PF00005">
    <property type="entry name" value="ABC_tran"/>
    <property type="match status" value="1"/>
</dbReference>
<accession>A0AAW5K5S7</accession>
<dbReference type="PANTHER" id="PTHR42798">
    <property type="entry name" value="LIPOPROTEIN-RELEASING SYSTEM ATP-BINDING PROTEIN LOLD"/>
    <property type="match status" value="1"/>
</dbReference>
<feature type="non-terminal residue" evidence="3">
    <location>
        <position position="1"/>
    </location>
</feature>
<organism evidence="3 4">
    <name type="scientific">Cloacibacillus evryensis</name>
    <dbReference type="NCBI Taxonomy" id="508460"/>
    <lineage>
        <taxon>Bacteria</taxon>
        <taxon>Thermotogati</taxon>
        <taxon>Synergistota</taxon>
        <taxon>Synergistia</taxon>
        <taxon>Synergistales</taxon>
        <taxon>Synergistaceae</taxon>
        <taxon>Cloacibacillus</taxon>
    </lineage>
</organism>
<dbReference type="RefSeq" id="WP_256182477.1">
    <property type="nucleotide sequence ID" value="NZ_JANFYT010000125.1"/>
</dbReference>
<comment type="similarity">
    <text evidence="1">Belongs to the ABC transporter superfamily.</text>
</comment>
<proteinExistence type="inferred from homology"/>
<dbReference type="InterPro" id="IPR003439">
    <property type="entry name" value="ABC_transporter-like_ATP-bd"/>
</dbReference>
<dbReference type="InterPro" id="IPR027417">
    <property type="entry name" value="P-loop_NTPase"/>
</dbReference>
<feature type="non-terminal residue" evidence="3">
    <location>
        <position position="88"/>
    </location>
</feature>
<evidence type="ECO:0000313" key="4">
    <source>
        <dbReference type="Proteomes" id="UP001205919"/>
    </source>
</evidence>
<protein>
    <submittedName>
        <fullName evidence="3">ATP-binding cassette domain-containing protein</fullName>
    </submittedName>
</protein>
<dbReference type="Proteomes" id="UP001205919">
    <property type="component" value="Unassembled WGS sequence"/>
</dbReference>